<accession>F4Q726</accession>
<keyword evidence="1" id="KW-0472">Membrane</keyword>
<evidence type="ECO:0008006" key="4">
    <source>
        <dbReference type="Google" id="ProtNLM"/>
    </source>
</evidence>
<keyword evidence="1" id="KW-1133">Transmembrane helix</keyword>
<feature type="transmembrane region" description="Helical" evidence="1">
    <location>
        <begin position="219"/>
        <end position="237"/>
    </location>
</feature>
<reference evidence="3" key="1">
    <citation type="journal article" date="2011" name="Genome Res.">
        <title>Phylogeny-wide analysis of social amoeba genomes highlights ancient origins for complex intercellular communication.</title>
        <authorList>
            <person name="Heidel A.J."/>
            <person name="Lawal H.M."/>
            <person name="Felder M."/>
            <person name="Schilde C."/>
            <person name="Helps N.R."/>
            <person name="Tunggal B."/>
            <person name="Rivero F."/>
            <person name="John U."/>
            <person name="Schleicher M."/>
            <person name="Eichinger L."/>
            <person name="Platzer M."/>
            <person name="Noegel A.A."/>
            <person name="Schaap P."/>
            <person name="Gloeckner G."/>
        </authorList>
    </citation>
    <scope>NUCLEOTIDE SEQUENCE [LARGE SCALE GENOMIC DNA]</scope>
    <source>
        <strain evidence="3">SH3</strain>
    </source>
</reference>
<sequence>MYNIIYIEETRAKMVTIKRVAIVELIVLTIVSVLFYVSLSGNVPWLDLETMIDENITLSNQYALLSYQVNPTGKTIVVTNSASQVTSCSYTQVDNNNLGQSGGYCLVYYSLAMQLYLNTLPSIISQSRLLLALILIASIVANPVIIFIFTSRLCIKKIKNRSLIMCIVWAVVTLLSYTVVLLYHFKVREMLSTVQVVTIDAAQAPTEQSYTATNVTYSTGFWLSVATLFFSPPLLIFRVSRKIHKRLHSNSKSRSSSTSTSSYSTYDSVTVPIIHDDDGTW</sequence>
<feature type="transmembrane region" description="Helical" evidence="1">
    <location>
        <begin position="129"/>
        <end position="150"/>
    </location>
</feature>
<gene>
    <name evidence="2" type="ORF">DFA_09238</name>
</gene>
<proteinExistence type="predicted"/>
<dbReference type="GeneID" id="14868158"/>
<organism evidence="2 3">
    <name type="scientific">Cavenderia fasciculata</name>
    <name type="common">Slime mold</name>
    <name type="synonym">Dictyostelium fasciculatum</name>
    <dbReference type="NCBI Taxonomy" id="261658"/>
    <lineage>
        <taxon>Eukaryota</taxon>
        <taxon>Amoebozoa</taxon>
        <taxon>Evosea</taxon>
        <taxon>Eumycetozoa</taxon>
        <taxon>Dictyostelia</taxon>
        <taxon>Acytosteliales</taxon>
        <taxon>Cavenderiaceae</taxon>
        <taxon>Cavenderia</taxon>
    </lineage>
</organism>
<dbReference type="Proteomes" id="UP000007797">
    <property type="component" value="Unassembled WGS sequence"/>
</dbReference>
<name>F4Q726_CACFS</name>
<evidence type="ECO:0000313" key="3">
    <source>
        <dbReference type="Proteomes" id="UP000007797"/>
    </source>
</evidence>
<dbReference type="EMBL" id="GL883024">
    <property type="protein sequence ID" value="EGG16208.1"/>
    <property type="molecule type" value="Genomic_DNA"/>
</dbReference>
<feature type="transmembrane region" description="Helical" evidence="1">
    <location>
        <begin position="162"/>
        <end position="185"/>
    </location>
</feature>
<evidence type="ECO:0000256" key="1">
    <source>
        <dbReference type="SAM" id="Phobius"/>
    </source>
</evidence>
<dbReference type="RefSeq" id="XP_004354592.1">
    <property type="nucleotide sequence ID" value="XM_004354540.1"/>
</dbReference>
<keyword evidence="3" id="KW-1185">Reference proteome</keyword>
<protein>
    <recommendedName>
        <fullName evidence="4">Transmembrane protein</fullName>
    </recommendedName>
</protein>
<feature type="transmembrane region" description="Helical" evidence="1">
    <location>
        <begin position="20"/>
        <end position="39"/>
    </location>
</feature>
<dbReference type="AlphaFoldDB" id="F4Q726"/>
<dbReference type="KEGG" id="dfa:DFA_09238"/>
<keyword evidence="1" id="KW-0812">Transmembrane</keyword>
<evidence type="ECO:0000313" key="2">
    <source>
        <dbReference type="EMBL" id="EGG16208.1"/>
    </source>
</evidence>